<evidence type="ECO:0000313" key="3">
    <source>
        <dbReference type="EMBL" id="MDM5262880.1"/>
    </source>
</evidence>
<dbReference type="InterPro" id="IPR002931">
    <property type="entry name" value="Transglutaminase-like"/>
</dbReference>
<gene>
    <name evidence="3" type="ORF">PF327_01585</name>
</gene>
<feature type="domain" description="Transglutaminase-like" evidence="2">
    <location>
        <begin position="58"/>
        <end position="127"/>
    </location>
</feature>
<keyword evidence="4" id="KW-1185">Reference proteome</keyword>
<proteinExistence type="predicted"/>
<protein>
    <submittedName>
        <fullName evidence="3">Transglutaminase-like domain-containing protein</fullName>
    </submittedName>
</protein>
<accession>A0ABT7QPF9</accession>
<evidence type="ECO:0000256" key="1">
    <source>
        <dbReference type="SAM" id="Phobius"/>
    </source>
</evidence>
<keyword evidence="1" id="KW-0812">Transmembrane</keyword>
<evidence type="ECO:0000313" key="4">
    <source>
        <dbReference type="Proteomes" id="UP001169066"/>
    </source>
</evidence>
<dbReference type="InterPro" id="IPR038765">
    <property type="entry name" value="Papain-like_cys_pep_sf"/>
</dbReference>
<name>A0ABT7QPF9_9BACT</name>
<organism evidence="3 4">
    <name type="scientific">Sulfurovum xiamenensis</name>
    <dbReference type="NCBI Taxonomy" id="3019066"/>
    <lineage>
        <taxon>Bacteria</taxon>
        <taxon>Pseudomonadati</taxon>
        <taxon>Campylobacterota</taxon>
        <taxon>Epsilonproteobacteria</taxon>
        <taxon>Campylobacterales</taxon>
        <taxon>Sulfurovaceae</taxon>
        <taxon>Sulfurovum</taxon>
    </lineage>
</organism>
<dbReference type="Pfam" id="PF01841">
    <property type="entry name" value="Transglut_core"/>
    <property type="match status" value="1"/>
</dbReference>
<keyword evidence="1" id="KW-0472">Membrane</keyword>
<dbReference type="RefSeq" id="WP_289401042.1">
    <property type="nucleotide sequence ID" value="NZ_JAQIBC010000001.1"/>
</dbReference>
<feature type="transmembrane region" description="Helical" evidence="1">
    <location>
        <begin position="9"/>
        <end position="26"/>
    </location>
</feature>
<evidence type="ECO:0000259" key="2">
    <source>
        <dbReference type="Pfam" id="PF01841"/>
    </source>
</evidence>
<dbReference type="SUPFAM" id="SSF54001">
    <property type="entry name" value="Cysteine proteinases"/>
    <property type="match status" value="1"/>
</dbReference>
<dbReference type="Proteomes" id="UP001169066">
    <property type="component" value="Unassembled WGS sequence"/>
</dbReference>
<reference evidence="3" key="1">
    <citation type="submission" date="2023-01" db="EMBL/GenBank/DDBJ databases">
        <title>Sulfurovum sp. XTW-4 genome assembly.</title>
        <authorList>
            <person name="Wang J."/>
        </authorList>
    </citation>
    <scope>NUCLEOTIDE SEQUENCE</scope>
    <source>
        <strain evidence="3">XTW-4</strain>
    </source>
</reference>
<sequence>MTSESKKHLSLLIMAISFIAFIYGTIRAMDIVDRTHIGTSNGFYRSYVTTSQEIQEKAFALTAHCSDELCKIQSLLDFVTNIPYQTNTFQQYSAQKTIQQNFGDCDDKSNLLISMLHALGIEAYFVLVPKHIFVITAIEDKRMDKTKGFWINGKKYFILESTARNSNIGFPLRYTLDQIDVIVEPFSNEKLSIESLEWKE</sequence>
<keyword evidence="1" id="KW-1133">Transmembrane helix</keyword>
<dbReference type="Gene3D" id="3.10.620.30">
    <property type="match status" value="1"/>
</dbReference>
<dbReference type="EMBL" id="JAQIBC010000001">
    <property type="protein sequence ID" value="MDM5262880.1"/>
    <property type="molecule type" value="Genomic_DNA"/>
</dbReference>
<comment type="caution">
    <text evidence="3">The sequence shown here is derived from an EMBL/GenBank/DDBJ whole genome shotgun (WGS) entry which is preliminary data.</text>
</comment>